<proteinExistence type="predicted"/>
<evidence type="ECO:0000256" key="1">
    <source>
        <dbReference type="ARBA" id="ARBA00022729"/>
    </source>
</evidence>
<evidence type="ECO:0000313" key="4">
    <source>
        <dbReference type="EMBL" id="MDJ1497722.1"/>
    </source>
</evidence>
<dbReference type="InterPro" id="IPR011250">
    <property type="entry name" value="OMP/PagP_B-barrel"/>
</dbReference>
<protein>
    <submittedName>
        <fullName evidence="4">Outer membrane beta-barrel protein</fullName>
    </submittedName>
</protein>
<comment type="caution">
    <text evidence="4">The sequence shown here is derived from an EMBL/GenBank/DDBJ whole genome shotgun (WGS) entry which is preliminary data.</text>
</comment>
<evidence type="ECO:0000256" key="2">
    <source>
        <dbReference type="SAM" id="SignalP"/>
    </source>
</evidence>
<accession>A0ABT7CXS0</accession>
<name>A0ABT7CXS0_9BACT</name>
<dbReference type="Gene3D" id="2.40.160.20">
    <property type="match status" value="1"/>
</dbReference>
<gene>
    <name evidence="4" type="ORF">QNI19_32580</name>
</gene>
<evidence type="ECO:0000259" key="3">
    <source>
        <dbReference type="Pfam" id="PF13505"/>
    </source>
</evidence>
<dbReference type="InterPro" id="IPR027385">
    <property type="entry name" value="Beta-barrel_OMP"/>
</dbReference>
<evidence type="ECO:0000313" key="5">
    <source>
        <dbReference type="Proteomes" id="UP001228581"/>
    </source>
</evidence>
<dbReference type="EMBL" id="JASJOT010000035">
    <property type="protein sequence ID" value="MDJ1497722.1"/>
    <property type="molecule type" value="Genomic_DNA"/>
</dbReference>
<feature type="signal peptide" evidence="2">
    <location>
        <begin position="1"/>
        <end position="24"/>
    </location>
</feature>
<feature type="domain" description="Outer membrane protein beta-barrel" evidence="3">
    <location>
        <begin position="14"/>
        <end position="199"/>
    </location>
</feature>
<dbReference type="RefSeq" id="WP_314003515.1">
    <property type="nucleotide sequence ID" value="NZ_JASJOT010000035.1"/>
</dbReference>
<sequence>MTKLFYITLSFFIISLLSLTDSLAQTQKGRFMVGTSAGEFKFGKNNTDLLLDVKGGYFLIDNLVVGVTPSFGYMSSNQSESYPNSYSKSTQKGKQWGIGPFVRYYFSEHKLKPLVNASFLYYKYSVKTTSEAYIYPGFFQKGSHEIKSEYKLLQIGGGVSYFIDDRIAIEGLLNYGRYMDYEGTYDKKGEISINLGVQFFIGK</sequence>
<keyword evidence="5" id="KW-1185">Reference proteome</keyword>
<keyword evidence="1 2" id="KW-0732">Signal</keyword>
<dbReference type="Proteomes" id="UP001228581">
    <property type="component" value="Unassembled WGS sequence"/>
</dbReference>
<feature type="chain" id="PRO_5045289782" evidence="2">
    <location>
        <begin position="25"/>
        <end position="203"/>
    </location>
</feature>
<reference evidence="4 5" key="1">
    <citation type="submission" date="2023-05" db="EMBL/GenBank/DDBJ databases">
        <authorList>
            <person name="Zhang X."/>
        </authorList>
    </citation>
    <scope>NUCLEOTIDE SEQUENCE [LARGE SCALE GENOMIC DNA]</scope>
    <source>
        <strain evidence="4 5">DM2B3-1</strain>
    </source>
</reference>
<dbReference type="Pfam" id="PF13505">
    <property type="entry name" value="OMP_b-brl"/>
    <property type="match status" value="1"/>
</dbReference>
<dbReference type="SUPFAM" id="SSF56925">
    <property type="entry name" value="OMPA-like"/>
    <property type="match status" value="1"/>
</dbReference>
<organism evidence="4 5">
    <name type="scientific">Xanthocytophaga flava</name>
    <dbReference type="NCBI Taxonomy" id="3048013"/>
    <lineage>
        <taxon>Bacteria</taxon>
        <taxon>Pseudomonadati</taxon>
        <taxon>Bacteroidota</taxon>
        <taxon>Cytophagia</taxon>
        <taxon>Cytophagales</taxon>
        <taxon>Rhodocytophagaceae</taxon>
        <taxon>Xanthocytophaga</taxon>
    </lineage>
</organism>